<dbReference type="EC" id="2.-.-.-" evidence="12"/>
<keyword evidence="9 12" id="KW-1133">Transmembrane helix</keyword>
<feature type="transmembrane region" description="Helical" evidence="12">
    <location>
        <begin position="823"/>
        <end position="848"/>
    </location>
</feature>
<keyword evidence="10 12" id="KW-0472">Membrane</keyword>
<dbReference type="UniPathway" id="UPA00196"/>
<evidence type="ECO:0000256" key="11">
    <source>
        <dbReference type="ARBA" id="ARBA00023180"/>
    </source>
</evidence>
<feature type="transmembrane region" description="Helical" evidence="12">
    <location>
        <begin position="615"/>
        <end position="633"/>
    </location>
</feature>
<keyword evidence="8 12" id="KW-0256">Endoplasmic reticulum</keyword>
<dbReference type="SUPFAM" id="SSF53649">
    <property type="entry name" value="Alkaline phosphatase-like"/>
    <property type="match status" value="1"/>
</dbReference>
<keyword evidence="14" id="KW-1185">Reference proteome</keyword>
<name>A0A0N5AVC9_9BILA</name>
<dbReference type="InterPro" id="IPR002591">
    <property type="entry name" value="Phosphodiest/P_Trfase"/>
</dbReference>
<dbReference type="GO" id="GO:0051377">
    <property type="term" value="F:mannose-ethanolamine phosphotransferase activity"/>
    <property type="evidence" value="ECO:0007669"/>
    <property type="project" value="UniProtKB-UniRule"/>
</dbReference>
<evidence type="ECO:0000256" key="4">
    <source>
        <dbReference type="ARBA" id="ARBA00020831"/>
    </source>
</evidence>
<protein>
    <recommendedName>
        <fullName evidence="4 12">GPI ethanolamine phosphate transferase 1</fullName>
        <ecNumber evidence="12">2.-.-.-</ecNumber>
    </recommendedName>
</protein>
<feature type="transmembrane region" description="Helical" evidence="12">
    <location>
        <begin position="562"/>
        <end position="578"/>
    </location>
</feature>
<comment type="similarity">
    <text evidence="3 12">Belongs to the PIGG/PIGN/PIGO family. PIGN subfamily.</text>
</comment>
<dbReference type="WBParaSite" id="SMUV_0000884501-mRNA-1">
    <property type="protein sequence ID" value="SMUV_0000884501-mRNA-1"/>
    <property type="gene ID" value="SMUV_0000884501"/>
</dbReference>
<comment type="caution">
    <text evidence="12">Lacks conserved residue(s) required for the propagation of feature annotation.</text>
</comment>
<dbReference type="InterPro" id="IPR037671">
    <property type="entry name" value="PIGN_N"/>
</dbReference>
<evidence type="ECO:0000313" key="14">
    <source>
        <dbReference type="Proteomes" id="UP000046393"/>
    </source>
</evidence>
<keyword evidence="5 12" id="KW-0337">GPI-anchor biosynthesis</keyword>
<evidence type="ECO:0000256" key="7">
    <source>
        <dbReference type="ARBA" id="ARBA00022692"/>
    </source>
</evidence>
<feature type="transmembrane region" description="Helical" evidence="12">
    <location>
        <begin position="584"/>
        <end position="603"/>
    </location>
</feature>
<dbReference type="STRING" id="451379.A0A0N5AVC9"/>
<evidence type="ECO:0000256" key="5">
    <source>
        <dbReference type="ARBA" id="ARBA00022502"/>
    </source>
</evidence>
<feature type="transmembrane region" description="Helical" evidence="12">
    <location>
        <begin position="7"/>
        <end position="28"/>
    </location>
</feature>
<comment type="subcellular location">
    <subcellularLocation>
        <location evidence="1 12">Endoplasmic reticulum membrane</location>
        <topology evidence="1 12">Multi-pass membrane protein</topology>
    </subcellularLocation>
</comment>
<dbReference type="Pfam" id="PF01663">
    <property type="entry name" value="Phosphodiest"/>
    <property type="match status" value="2"/>
</dbReference>
<dbReference type="CDD" id="cd16020">
    <property type="entry name" value="GPI_EPT_1"/>
    <property type="match status" value="1"/>
</dbReference>
<dbReference type="PANTHER" id="PTHR12250">
    <property type="entry name" value="PHOSPHATIDYLINOSITOL GLYCAN, CLASS N"/>
    <property type="match status" value="1"/>
</dbReference>
<dbReference type="Pfam" id="PF04987">
    <property type="entry name" value="PigN"/>
    <property type="match status" value="1"/>
</dbReference>
<feature type="transmembrane region" description="Helical" evidence="12">
    <location>
        <begin position="860"/>
        <end position="878"/>
    </location>
</feature>
<feature type="transmembrane region" description="Helical" evidence="12">
    <location>
        <begin position="467"/>
        <end position="483"/>
    </location>
</feature>
<comment type="pathway">
    <text evidence="2 12">Glycolipid biosynthesis; glycosylphosphatidylinositol-anchor biosynthesis.</text>
</comment>
<evidence type="ECO:0000256" key="9">
    <source>
        <dbReference type="ARBA" id="ARBA00022989"/>
    </source>
</evidence>
<organism evidence="14 15">
    <name type="scientific">Syphacia muris</name>
    <dbReference type="NCBI Taxonomy" id="451379"/>
    <lineage>
        <taxon>Eukaryota</taxon>
        <taxon>Metazoa</taxon>
        <taxon>Ecdysozoa</taxon>
        <taxon>Nematoda</taxon>
        <taxon>Chromadorea</taxon>
        <taxon>Rhabditida</taxon>
        <taxon>Spirurina</taxon>
        <taxon>Oxyuridomorpha</taxon>
        <taxon>Oxyuroidea</taxon>
        <taxon>Oxyuridae</taxon>
        <taxon>Syphacia</taxon>
    </lineage>
</organism>
<keyword evidence="6 12" id="KW-0808">Transferase</keyword>
<feature type="transmembrane region" description="Helical" evidence="12">
    <location>
        <begin position="710"/>
        <end position="733"/>
    </location>
</feature>
<evidence type="ECO:0000256" key="2">
    <source>
        <dbReference type="ARBA" id="ARBA00004687"/>
    </source>
</evidence>
<dbReference type="GO" id="GO:0006506">
    <property type="term" value="P:GPI anchor biosynthetic process"/>
    <property type="evidence" value="ECO:0007669"/>
    <property type="project" value="UniProtKB-UniPathway"/>
</dbReference>
<dbReference type="GO" id="GO:0005789">
    <property type="term" value="C:endoplasmic reticulum membrane"/>
    <property type="evidence" value="ECO:0007669"/>
    <property type="project" value="UniProtKB-SubCell"/>
</dbReference>
<evidence type="ECO:0000313" key="15">
    <source>
        <dbReference type="WBParaSite" id="SMUV_0000884501-mRNA-1"/>
    </source>
</evidence>
<feature type="transmembrane region" description="Helical" evidence="12">
    <location>
        <begin position="528"/>
        <end position="550"/>
    </location>
</feature>
<feature type="transmembrane region" description="Helical" evidence="12">
    <location>
        <begin position="639"/>
        <end position="656"/>
    </location>
</feature>
<evidence type="ECO:0000256" key="8">
    <source>
        <dbReference type="ARBA" id="ARBA00022824"/>
    </source>
</evidence>
<dbReference type="AlphaFoldDB" id="A0A0N5AVC9"/>
<feature type="transmembrane region" description="Helical" evidence="12">
    <location>
        <begin position="504"/>
        <end position="522"/>
    </location>
</feature>
<evidence type="ECO:0000256" key="1">
    <source>
        <dbReference type="ARBA" id="ARBA00004477"/>
    </source>
</evidence>
<dbReference type="PANTHER" id="PTHR12250:SF0">
    <property type="entry name" value="GPI ETHANOLAMINE PHOSPHATE TRANSFERASE 1"/>
    <property type="match status" value="1"/>
</dbReference>
<feature type="domain" description="GPI ethanolamine phosphate transferase 1 C-terminal" evidence="13">
    <location>
        <begin position="401"/>
        <end position="882"/>
    </location>
</feature>
<feature type="transmembrane region" description="Helical" evidence="12">
    <location>
        <begin position="444"/>
        <end position="461"/>
    </location>
</feature>
<dbReference type="Proteomes" id="UP000046393">
    <property type="component" value="Unplaced"/>
</dbReference>
<accession>A0A0N5AVC9</accession>
<feature type="transmembrane region" description="Helical" evidence="12">
    <location>
        <begin position="668"/>
        <end position="690"/>
    </location>
</feature>
<sequence length="930" mass="106166">MAFNHVKLVFLGIFVHGVLLYSIFDIYYTSPLVQGTKPHPITKGNGLAKRLVVISADGLRSDIFFQNPNKSPFLHRIIRNNEGCWGISTSHVPTESRPGHVALLAGFYEDVSAVARGWKLNPVPFDSIINRSQIAWAWGSPDIVPMFTKGIHHATGYVYSSDDEKFFNGDAAQLDRWVFKNFEVYSCNYSQDFIRGDKTGKIFSDRTVFFLHLLGLDTNGHGSKPHSKNYIDNINVVDKGIEAIVRLLDEVFNDNKTAFVFVSDHGMTDWGSHGAGTDSEILTPFVAWGSGVDTSPFLAALLGVAIPMNSVGVLPHECLDATSKYIFQSSFANFQQMSEQFIIKRQEKKDHSFSFFFREYNVLTPQKLFDIRTEIHRFADLGRYEAATFTSLQWIPHIRAGLLYFHRYERSLLGLATLLTFVFWMLLLMDIMDDIRSLYMLNRFTLGPFVIVGCLLIILRFPLSSDLYILLPFYLGSILFNILTKRKIEHTGYMAILLQYFDKAAVLSASEFMIIILKIFVLSAFSGILLTALTSVFTRRSLLSMLLIFLSFFPHVKSKTKWFWSILCFILAIFPQLSPVGRTPSPLLCIFSPILSALLLYFISHNEYFKLMANSFRILSLIHAFTAIVIGVTEFCRHLDWVGECFALIMLIYSFWENQMTYIYLFQPIFSVLRILCWSSLPIAFLLPAFTPKLLIGRVIIWFSSMFVPYSLLSLSYESLFLIIFFLFLVVYVRMSFDHLSDKSFWEMPIVKKRQLRKHQIYVYRNVKFFADEAVLTSMIMWSHAVVVVIFVEVSFFGTGNIASLNSFNPSFLRCFLNVFSPFLMAGLLVFKVALPFFAITLALIVVLEASGASTVKFSLILLIITDAMAMVFFFQLVDNGSWLEIGTSISHYVISMLTSVIVFILLQSAQYLLSFSLLELTVYKEYQLD</sequence>
<dbReference type="InterPro" id="IPR017852">
    <property type="entry name" value="GPI_EtnP_transferase_1_C"/>
</dbReference>
<reference evidence="15" key="1">
    <citation type="submission" date="2017-02" db="UniProtKB">
        <authorList>
            <consortium name="WormBaseParasite"/>
        </authorList>
    </citation>
    <scope>IDENTIFICATION</scope>
</reference>
<evidence type="ECO:0000256" key="12">
    <source>
        <dbReference type="RuleBase" id="RU367138"/>
    </source>
</evidence>
<feature type="transmembrane region" description="Helical" evidence="12">
    <location>
        <begin position="412"/>
        <end position="432"/>
    </location>
</feature>
<evidence type="ECO:0000256" key="6">
    <source>
        <dbReference type="ARBA" id="ARBA00022679"/>
    </source>
</evidence>
<evidence type="ECO:0000259" key="13">
    <source>
        <dbReference type="Pfam" id="PF04987"/>
    </source>
</evidence>
<dbReference type="Gene3D" id="3.40.720.10">
    <property type="entry name" value="Alkaline Phosphatase, subunit A"/>
    <property type="match status" value="2"/>
</dbReference>
<evidence type="ECO:0000256" key="10">
    <source>
        <dbReference type="ARBA" id="ARBA00023136"/>
    </source>
</evidence>
<dbReference type="InterPro" id="IPR007070">
    <property type="entry name" value="GPI_EtnP_transferase_1"/>
</dbReference>
<comment type="function">
    <text evidence="12">Ethanolamine phosphate transferase involved in glycosylphosphatidylinositol-anchor biosynthesis. Transfers ethanolamine phosphate to the first alpha-1,4-linked mannose of the glycosylphosphatidylinositol precursor of GPI-anchor.</text>
</comment>
<keyword evidence="7 12" id="KW-0812">Transmembrane</keyword>
<proteinExistence type="inferred from homology"/>
<feature type="transmembrane region" description="Helical" evidence="12">
    <location>
        <begin position="890"/>
        <end position="907"/>
    </location>
</feature>
<dbReference type="InterPro" id="IPR017850">
    <property type="entry name" value="Alkaline_phosphatase_core_sf"/>
</dbReference>
<feature type="transmembrane region" description="Helical" evidence="12">
    <location>
        <begin position="785"/>
        <end position="803"/>
    </location>
</feature>
<keyword evidence="11" id="KW-0325">Glycoprotein</keyword>
<evidence type="ECO:0000256" key="3">
    <source>
        <dbReference type="ARBA" id="ARBA00008400"/>
    </source>
</evidence>